<protein>
    <submittedName>
        <fullName evidence="2">Uncharacterized protein</fullName>
    </submittedName>
</protein>
<keyword evidence="3" id="KW-1185">Reference proteome</keyword>
<evidence type="ECO:0000313" key="2">
    <source>
        <dbReference type="EMBL" id="KAK1430789.1"/>
    </source>
</evidence>
<sequence length="169" mass="18962">MAQGSAMTEPRRPRLIPCKRDYLRQSVAAPLREEYSSRGPDQPFRRAGKSESKTRQVVYINMKLNDVSLKIYPPSSHFSPPDPSLKILKIEVENEQDDGDELDINKETSEFGVILKLVGNIGERPLDLTMVIFTGSSPLSSIPIYKPTLLTGMLFATNPVVTWSINEIK</sequence>
<reference evidence="2" key="1">
    <citation type="journal article" date="2023" name="bioRxiv">
        <title>Improved chromosome-level genome assembly for marigold (Tagetes erecta).</title>
        <authorList>
            <person name="Jiang F."/>
            <person name="Yuan L."/>
            <person name="Wang S."/>
            <person name="Wang H."/>
            <person name="Xu D."/>
            <person name="Wang A."/>
            <person name="Fan W."/>
        </authorList>
    </citation>
    <scope>NUCLEOTIDE SEQUENCE</scope>
    <source>
        <strain evidence="2">WSJ</strain>
        <tissue evidence="2">Leaf</tissue>
    </source>
</reference>
<organism evidence="2 3">
    <name type="scientific">Tagetes erecta</name>
    <name type="common">African marigold</name>
    <dbReference type="NCBI Taxonomy" id="13708"/>
    <lineage>
        <taxon>Eukaryota</taxon>
        <taxon>Viridiplantae</taxon>
        <taxon>Streptophyta</taxon>
        <taxon>Embryophyta</taxon>
        <taxon>Tracheophyta</taxon>
        <taxon>Spermatophyta</taxon>
        <taxon>Magnoliopsida</taxon>
        <taxon>eudicotyledons</taxon>
        <taxon>Gunneridae</taxon>
        <taxon>Pentapetalae</taxon>
        <taxon>asterids</taxon>
        <taxon>campanulids</taxon>
        <taxon>Asterales</taxon>
        <taxon>Asteraceae</taxon>
        <taxon>Asteroideae</taxon>
        <taxon>Heliantheae alliance</taxon>
        <taxon>Tageteae</taxon>
        <taxon>Tagetes</taxon>
    </lineage>
</organism>
<accession>A0AAD8P3H1</accession>
<name>A0AAD8P3H1_TARER</name>
<dbReference type="EMBL" id="JAUHHV010000003">
    <property type="protein sequence ID" value="KAK1430789.1"/>
    <property type="molecule type" value="Genomic_DNA"/>
</dbReference>
<comment type="caution">
    <text evidence="2">The sequence shown here is derived from an EMBL/GenBank/DDBJ whole genome shotgun (WGS) entry which is preliminary data.</text>
</comment>
<feature type="region of interest" description="Disordered" evidence="1">
    <location>
        <begin position="29"/>
        <end position="52"/>
    </location>
</feature>
<proteinExistence type="predicted"/>
<evidence type="ECO:0000313" key="3">
    <source>
        <dbReference type="Proteomes" id="UP001229421"/>
    </source>
</evidence>
<dbReference type="Proteomes" id="UP001229421">
    <property type="component" value="Unassembled WGS sequence"/>
</dbReference>
<gene>
    <name evidence="2" type="ORF">QVD17_13802</name>
</gene>
<evidence type="ECO:0000256" key="1">
    <source>
        <dbReference type="SAM" id="MobiDB-lite"/>
    </source>
</evidence>
<dbReference type="AlphaFoldDB" id="A0AAD8P3H1"/>